<evidence type="ECO:0000256" key="8">
    <source>
        <dbReference type="PIRSR" id="PIRSR006487-1"/>
    </source>
</evidence>
<evidence type="ECO:0000256" key="5">
    <source>
        <dbReference type="ARBA" id="ARBA00031395"/>
    </source>
</evidence>
<dbReference type="InterPro" id="IPR006223">
    <property type="entry name" value="GcvT"/>
</dbReference>
<evidence type="ECO:0000259" key="10">
    <source>
        <dbReference type="Pfam" id="PF08669"/>
    </source>
</evidence>
<comment type="function">
    <text evidence="7">The glycine cleavage system catalyzes the degradation of glycine.</text>
</comment>
<dbReference type="PIRSF" id="PIRSF006487">
    <property type="entry name" value="GcvT"/>
    <property type="match status" value="1"/>
</dbReference>
<dbReference type="EC" id="2.1.2.10" evidence="2 7"/>
<dbReference type="NCBIfam" id="TIGR00528">
    <property type="entry name" value="gcvT"/>
    <property type="match status" value="1"/>
</dbReference>
<dbReference type="NCBIfam" id="NF001567">
    <property type="entry name" value="PRK00389.1"/>
    <property type="match status" value="1"/>
</dbReference>
<feature type="domain" description="Aminomethyltransferase C-terminal" evidence="10">
    <location>
        <begin position="283"/>
        <end position="361"/>
    </location>
</feature>
<reference evidence="11 12" key="1">
    <citation type="submission" date="2020-08" db="EMBL/GenBank/DDBJ databases">
        <title>Acidobacteriota in marine sediments use diverse sulfur dissimilation pathways.</title>
        <authorList>
            <person name="Wasmund K."/>
        </authorList>
    </citation>
    <scope>NUCLEOTIDE SEQUENCE [LARGE SCALE GENOMIC DNA]</scope>
    <source>
        <strain evidence="11">MAG AM4</strain>
    </source>
</reference>
<organism evidence="11 12">
    <name type="scientific">Candidatus Polarisedimenticola svalbardensis</name>
    <dbReference type="NCBI Taxonomy" id="2886004"/>
    <lineage>
        <taxon>Bacteria</taxon>
        <taxon>Pseudomonadati</taxon>
        <taxon>Acidobacteriota</taxon>
        <taxon>Candidatus Polarisedimenticolia</taxon>
        <taxon>Candidatus Polarisedimenticolales</taxon>
        <taxon>Candidatus Polarisedimenticolaceae</taxon>
        <taxon>Candidatus Polarisedimenticola</taxon>
    </lineage>
</organism>
<comment type="similarity">
    <text evidence="1 7">Belongs to the GcvT family.</text>
</comment>
<dbReference type="InterPro" id="IPR013977">
    <property type="entry name" value="GcvT_C"/>
</dbReference>
<dbReference type="Gene3D" id="3.30.1360.120">
    <property type="entry name" value="Probable tRNA modification gtpase trme, domain 1"/>
    <property type="match status" value="1"/>
</dbReference>
<dbReference type="SUPFAM" id="SSF103025">
    <property type="entry name" value="Folate-binding domain"/>
    <property type="match status" value="1"/>
</dbReference>
<dbReference type="GO" id="GO:0005829">
    <property type="term" value="C:cytosol"/>
    <property type="evidence" value="ECO:0007669"/>
    <property type="project" value="TreeGrafter"/>
</dbReference>
<dbReference type="FunFam" id="2.40.30.110:FF:000003">
    <property type="entry name" value="Aminomethyltransferase"/>
    <property type="match status" value="1"/>
</dbReference>
<dbReference type="PANTHER" id="PTHR43757:SF2">
    <property type="entry name" value="AMINOMETHYLTRANSFERASE, MITOCHONDRIAL"/>
    <property type="match status" value="1"/>
</dbReference>
<sequence>MESMKTPVHDAHVKAGARMVPFAGFSMPVQYTGIVDEHMAVRTRAGLFDVSHMGEIIVEGAGALDYLQNLTCNNVARLEVGRAHYTGLMLPNGAFVDDMLIYRLADRRYLAVVNAANLDKDRDWFLNHTQGFDVNVEDQSAAYGQLALQGPEAPAILSQLTTTDLSAMRYYSFAETEVDGVGCIVSRTGYTGEAGFEIYAPADATARLWESLLGAGAPSGLIPVGLGARDTLRLEASMALYGNDINDTTTALEANLGWIVKMKKGDFIGRDSLARQREEGLARKLVGFEMEGRAIARHGYPVLREGREIGTVTSGTFAPFLEKSIGMAYLPAGMWEPGTHFEVGIRNRTAPAVVVPTPFYKRG</sequence>
<evidence type="ECO:0000256" key="3">
    <source>
        <dbReference type="ARBA" id="ARBA00022576"/>
    </source>
</evidence>
<evidence type="ECO:0000313" key="12">
    <source>
        <dbReference type="Proteomes" id="UP000648239"/>
    </source>
</evidence>
<evidence type="ECO:0000256" key="1">
    <source>
        <dbReference type="ARBA" id="ARBA00008609"/>
    </source>
</evidence>
<gene>
    <name evidence="7 11" type="primary">gcvT</name>
    <name evidence="11" type="ORF">IFK94_08965</name>
</gene>
<proteinExistence type="inferred from homology"/>
<keyword evidence="4 7" id="KW-0808">Transferase</keyword>
<dbReference type="InterPro" id="IPR022903">
    <property type="entry name" value="GcvT_bac"/>
</dbReference>
<accession>A0A8J6XZF7</accession>
<dbReference type="Gene3D" id="4.10.1250.10">
    <property type="entry name" value="Aminomethyltransferase fragment"/>
    <property type="match status" value="1"/>
</dbReference>
<dbReference type="Pfam" id="PF08669">
    <property type="entry name" value="GCV_T_C"/>
    <property type="match status" value="1"/>
</dbReference>
<dbReference type="Proteomes" id="UP000648239">
    <property type="component" value="Unassembled WGS sequence"/>
</dbReference>
<evidence type="ECO:0000256" key="6">
    <source>
        <dbReference type="ARBA" id="ARBA00047665"/>
    </source>
</evidence>
<dbReference type="Gene3D" id="3.30.70.1400">
    <property type="entry name" value="Aminomethyltransferase beta-barrel domains"/>
    <property type="match status" value="1"/>
</dbReference>
<dbReference type="InterPro" id="IPR028896">
    <property type="entry name" value="GcvT/YgfZ/DmdA"/>
</dbReference>
<feature type="domain" description="GCVT N-terminal" evidence="9">
    <location>
        <begin position="8"/>
        <end position="264"/>
    </location>
</feature>
<evidence type="ECO:0000256" key="2">
    <source>
        <dbReference type="ARBA" id="ARBA00012616"/>
    </source>
</evidence>
<keyword evidence="3 7" id="KW-0032">Aminotransferase</keyword>
<dbReference type="PANTHER" id="PTHR43757">
    <property type="entry name" value="AMINOMETHYLTRANSFERASE"/>
    <property type="match status" value="1"/>
</dbReference>
<evidence type="ECO:0000256" key="7">
    <source>
        <dbReference type="HAMAP-Rule" id="MF_00259"/>
    </source>
</evidence>
<comment type="catalytic activity">
    <reaction evidence="6 7">
        <text>N(6)-[(R)-S(8)-aminomethyldihydrolipoyl]-L-lysyl-[protein] + (6S)-5,6,7,8-tetrahydrofolate = N(6)-[(R)-dihydrolipoyl]-L-lysyl-[protein] + (6R)-5,10-methylene-5,6,7,8-tetrahydrofolate + NH4(+)</text>
        <dbReference type="Rhea" id="RHEA:16945"/>
        <dbReference type="Rhea" id="RHEA-COMP:10475"/>
        <dbReference type="Rhea" id="RHEA-COMP:10492"/>
        <dbReference type="ChEBI" id="CHEBI:15636"/>
        <dbReference type="ChEBI" id="CHEBI:28938"/>
        <dbReference type="ChEBI" id="CHEBI:57453"/>
        <dbReference type="ChEBI" id="CHEBI:83100"/>
        <dbReference type="ChEBI" id="CHEBI:83143"/>
        <dbReference type="EC" id="2.1.2.10"/>
    </reaction>
</comment>
<dbReference type="InterPro" id="IPR029043">
    <property type="entry name" value="GcvT/YgfZ_C"/>
</dbReference>
<comment type="caution">
    <text evidence="11">The sequence shown here is derived from an EMBL/GenBank/DDBJ whole genome shotgun (WGS) entry which is preliminary data.</text>
</comment>
<feature type="binding site" evidence="8">
    <location>
        <position position="197"/>
    </location>
    <ligand>
        <name>substrate</name>
    </ligand>
</feature>
<evidence type="ECO:0000256" key="4">
    <source>
        <dbReference type="ARBA" id="ARBA00022679"/>
    </source>
</evidence>
<name>A0A8J6XZF7_9BACT</name>
<dbReference type="GO" id="GO:0005960">
    <property type="term" value="C:glycine cleavage complex"/>
    <property type="evidence" value="ECO:0007669"/>
    <property type="project" value="InterPro"/>
</dbReference>
<dbReference type="GO" id="GO:0004047">
    <property type="term" value="F:aminomethyltransferase activity"/>
    <property type="evidence" value="ECO:0007669"/>
    <property type="project" value="UniProtKB-UniRule"/>
</dbReference>
<dbReference type="SUPFAM" id="SSF101790">
    <property type="entry name" value="Aminomethyltransferase beta-barrel domain"/>
    <property type="match status" value="1"/>
</dbReference>
<protein>
    <recommendedName>
        <fullName evidence="2 7">Aminomethyltransferase</fullName>
        <ecNumber evidence="2 7">2.1.2.10</ecNumber>
    </recommendedName>
    <alternativeName>
        <fullName evidence="5 7">Glycine cleavage system T protein</fullName>
    </alternativeName>
</protein>
<dbReference type="Gene3D" id="2.40.30.110">
    <property type="entry name" value="Aminomethyltransferase beta-barrel domains"/>
    <property type="match status" value="1"/>
</dbReference>
<dbReference type="InterPro" id="IPR006222">
    <property type="entry name" value="GCVT_N"/>
</dbReference>
<evidence type="ECO:0000313" key="11">
    <source>
        <dbReference type="EMBL" id="MBD3868245.1"/>
    </source>
</evidence>
<dbReference type="HAMAP" id="MF_00259">
    <property type="entry name" value="GcvT"/>
    <property type="match status" value="1"/>
</dbReference>
<dbReference type="GO" id="GO:0019464">
    <property type="term" value="P:glycine decarboxylation via glycine cleavage system"/>
    <property type="evidence" value="ECO:0007669"/>
    <property type="project" value="UniProtKB-UniRule"/>
</dbReference>
<dbReference type="Pfam" id="PF01571">
    <property type="entry name" value="GCV_T"/>
    <property type="match status" value="1"/>
</dbReference>
<comment type="subunit">
    <text evidence="7">The glycine cleavage system is composed of four proteins: P, T, L and H.</text>
</comment>
<dbReference type="InterPro" id="IPR027266">
    <property type="entry name" value="TrmE/GcvT-like"/>
</dbReference>
<evidence type="ECO:0000259" key="9">
    <source>
        <dbReference type="Pfam" id="PF01571"/>
    </source>
</evidence>
<dbReference type="FunFam" id="4.10.1250.10:FF:000001">
    <property type="entry name" value="Aminomethyltransferase"/>
    <property type="match status" value="1"/>
</dbReference>
<dbReference type="AlphaFoldDB" id="A0A8J6XZF7"/>
<dbReference type="EMBL" id="JACXWD010000026">
    <property type="protein sequence ID" value="MBD3868245.1"/>
    <property type="molecule type" value="Genomic_DNA"/>
</dbReference>
<dbReference type="GO" id="GO:0008483">
    <property type="term" value="F:transaminase activity"/>
    <property type="evidence" value="ECO:0007669"/>
    <property type="project" value="UniProtKB-KW"/>
</dbReference>